<gene>
    <name evidence="2" type="ORF">Tco_1005027</name>
</gene>
<accession>A0ABQ5FEK0</accession>
<evidence type="ECO:0000313" key="2">
    <source>
        <dbReference type="EMBL" id="GJT61494.1"/>
    </source>
</evidence>
<sequence>MYNNLAMFPPDHKKFRWGIAHATGCKGFTDPKTGIWLKRINRKIRIPIDLNSCRVEEKLTMEEVDGETIMKLKTKMIAKDGTVSKFPIKFLGYTPLKEEEEEPEKKGSKETPEKGPYYEFLSYAVSDSDLDLESTARNGPKCNELEDTCKSGVQPNT</sequence>
<feature type="region of interest" description="Disordered" evidence="1">
    <location>
        <begin position="133"/>
        <end position="157"/>
    </location>
</feature>
<organism evidence="2 3">
    <name type="scientific">Tanacetum coccineum</name>
    <dbReference type="NCBI Taxonomy" id="301880"/>
    <lineage>
        <taxon>Eukaryota</taxon>
        <taxon>Viridiplantae</taxon>
        <taxon>Streptophyta</taxon>
        <taxon>Embryophyta</taxon>
        <taxon>Tracheophyta</taxon>
        <taxon>Spermatophyta</taxon>
        <taxon>Magnoliopsida</taxon>
        <taxon>eudicotyledons</taxon>
        <taxon>Gunneridae</taxon>
        <taxon>Pentapetalae</taxon>
        <taxon>asterids</taxon>
        <taxon>campanulids</taxon>
        <taxon>Asterales</taxon>
        <taxon>Asteraceae</taxon>
        <taxon>Asteroideae</taxon>
        <taxon>Anthemideae</taxon>
        <taxon>Anthemidinae</taxon>
        <taxon>Tanacetum</taxon>
    </lineage>
</organism>
<reference evidence="2" key="1">
    <citation type="journal article" date="2022" name="Int. J. Mol. Sci.">
        <title>Draft Genome of Tanacetum Coccineum: Genomic Comparison of Closely Related Tanacetum-Family Plants.</title>
        <authorList>
            <person name="Yamashiro T."/>
            <person name="Shiraishi A."/>
            <person name="Nakayama K."/>
            <person name="Satake H."/>
        </authorList>
    </citation>
    <scope>NUCLEOTIDE SEQUENCE</scope>
</reference>
<comment type="caution">
    <text evidence="2">The sequence shown here is derived from an EMBL/GenBank/DDBJ whole genome shotgun (WGS) entry which is preliminary data.</text>
</comment>
<name>A0ABQ5FEK0_9ASTR</name>
<proteinExistence type="predicted"/>
<dbReference type="Proteomes" id="UP001151760">
    <property type="component" value="Unassembled WGS sequence"/>
</dbReference>
<reference evidence="2" key="2">
    <citation type="submission" date="2022-01" db="EMBL/GenBank/DDBJ databases">
        <authorList>
            <person name="Yamashiro T."/>
            <person name="Shiraishi A."/>
            <person name="Satake H."/>
            <person name="Nakayama K."/>
        </authorList>
    </citation>
    <scope>NUCLEOTIDE SEQUENCE</scope>
</reference>
<keyword evidence="3" id="KW-1185">Reference proteome</keyword>
<evidence type="ECO:0000313" key="3">
    <source>
        <dbReference type="Proteomes" id="UP001151760"/>
    </source>
</evidence>
<evidence type="ECO:0000256" key="1">
    <source>
        <dbReference type="SAM" id="MobiDB-lite"/>
    </source>
</evidence>
<dbReference type="EMBL" id="BQNB010017293">
    <property type="protein sequence ID" value="GJT61494.1"/>
    <property type="molecule type" value="Genomic_DNA"/>
</dbReference>
<protein>
    <submittedName>
        <fullName evidence="2">Uncharacterized protein</fullName>
    </submittedName>
</protein>